<keyword evidence="5" id="KW-0560">Oxidoreductase</keyword>
<protein>
    <recommendedName>
        <fullName evidence="10">Cytochrome p450</fullName>
    </recommendedName>
</protein>
<gene>
    <name evidence="8" type="ORF">HF086_016138</name>
</gene>
<evidence type="ECO:0000313" key="8">
    <source>
        <dbReference type="EMBL" id="KAH9641626.1"/>
    </source>
</evidence>
<evidence type="ECO:0000256" key="7">
    <source>
        <dbReference type="ARBA" id="ARBA00023033"/>
    </source>
</evidence>
<dbReference type="PANTHER" id="PTHR24291">
    <property type="entry name" value="CYTOCHROME P450 FAMILY 4"/>
    <property type="match status" value="1"/>
</dbReference>
<keyword evidence="7" id="KW-0503">Monooxygenase</keyword>
<dbReference type="GO" id="GO:0020037">
    <property type="term" value="F:heme binding"/>
    <property type="evidence" value="ECO:0007669"/>
    <property type="project" value="InterPro"/>
</dbReference>
<organism evidence="8 9">
    <name type="scientific">Spodoptera exigua</name>
    <name type="common">Beet armyworm</name>
    <name type="synonym">Noctua fulgens</name>
    <dbReference type="NCBI Taxonomy" id="7107"/>
    <lineage>
        <taxon>Eukaryota</taxon>
        <taxon>Metazoa</taxon>
        <taxon>Ecdysozoa</taxon>
        <taxon>Arthropoda</taxon>
        <taxon>Hexapoda</taxon>
        <taxon>Insecta</taxon>
        <taxon>Pterygota</taxon>
        <taxon>Neoptera</taxon>
        <taxon>Endopterygota</taxon>
        <taxon>Lepidoptera</taxon>
        <taxon>Glossata</taxon>
        <taxon>Ditrysia</taxon>
        <taxon>Noctuoidea</taxon>
        <taxon>Noctuidae</taxon>
        <taxon>Amphipyrinae</taxon>
        <taxon>Spodoptera</taxon>
    </lineage>
</organism>
<dbReference type="EMBL" id="JACEFF010000219">
    <property type="protein sequence ID" value="KAH9641626.1"/>
    <property type="molecule type" value="Genomic_DNA"/>
</dbReference>
<dbReference type="GO" id="GO:0004497">
    <property type="term" value="F:monooxygenase activity"/>
    <property type="evidence" value="ECO:0007669"/>
    <property type="project" value="UniProtKB-KW"/>
</dbReference>
<dbReference type="InterPro" id="IPR050196">
    <property type="entry name" value="Cytochrome_P450_Monoox"/>
</dbReference>
<reference evidence="8" key="1">
    <citation type="journal article" date="2021" name="G3 (Bethesda)">
        <title>Genome and transcriptome analysis of the beet armyworm Spodoptera exigua reveals targets for pest control. .</title>
        <authorList>
            <person name="Simon S."/>
            <person name="Breeschoten T."/>
            <person name="Jansen H.J."/>
            <person name="Dirks R.P."/>
            <person name="Schranz M.E."/>
            <person name="Ros V.I.D."/>
        </authorList>
    </citation>
    <scope>NUCLEOTIDE SEQUENCE</scope>
    <source>
        <strain evidence="8">TB_SE_WUR_2020</strain>
    </source>
</reference>
<keyword evidence="3" id="KW-0349">Heme</keyword>
<sequence>MILFLVSVILVLGLLVSWISLVRESRRFNVNGPMPLPIIGNAHMFISKSTEFLNLVAKYSERYGKVYRVHFLSVPYVIICDAKHAQDIASSQELIYKGGPYSLMTCWLGQGLLTSAGQRWKSHRKFLTPAFHFNNLQNFLPVFCKNQRVLTEKLRGLADGRPIDMFPIVALAALDNVTESIMGTSVDAQGHESESAYVKSIEEMSAILAMRIQIPILGPDAVFNLTPLKNRQSKALKVLHGHSTKVIEARRQELKKANVTTLNSSNDSGIRNKHAFLDLLLLGEIDGKKIDDDSVREEVDTFMFEVRLILVQLLKAFKFVGHWDTPMWRHVIHCTAHIEVGRVQGQPLTGVTIRCHNVSLYVTTNHSFIRDVQEKVYEELKTIFGDDMERDPTYQELGQMKYLDLVLKESMRLYPPVPLIERRITRDCEVGGLKLVKGTSVVLNIYQIQRQPDMFEDPLEFRPRKIRGVSKESLQFSGIQCWSSELHWSKVRDDGTQDHHLGDCQALLHITC</sequence>
<keyword evidence="4" id="KW-0479">Metal-binding</keyword>
<dbReference type="InterPro" id="IPR002401">
    <property type="entry name" value="Cyt_P450_E_grp-I"/>
</dbReference>
<dbReference type="InterPro" id="IPR001128">
    <property type="entry name" value="Cyt_P450"/>
</dbReference>
<evidence type="ECO:0000256" key="6">
    <source>
        <dbReference type="ARBA" id="ARBA00023004"/>
    </source>
</evidence>
<evidence type="ECO:0000256" key="1">
    <source>
        <dbReference type="ARBA" id="ARBA00001971"/>
    </source>
</evidence>
<dbReference type="GO" id="GO:0016705">
    <property type="term" value="F:oxidoreductase activity, acting on paired donors, with incorporation or reduction of molecular oxygen"/>
    <property type="evidence" value="ECO:0007669"/>
    <property type="project" value="InterPro"/>
</dbReference>
<dbReference type="GO" id="GO:0005506">
    <property type="term" value="F:iron ion binding"/>
    <property type="evidence" value="ECO:0007669"/>
    <property type="project" value="InterPro"/>
</dbReference>
<evidence type="ECO:0000256" key="4">
    <source>
        <dbReference type="ARBA" id="ARBA00022723"/>
    </source>
</evidence>
<dbReference type="AlphaFoldDB" id="A0A922SL88"/>
<evidence type="ECO:0000256" key="3">
    <source>
        <dbReference type="ARBA" id="ARBA00022617"/>
    </source>
</evidence>
<dbReference type="PRINTS" id="PR00463">
    <property type="entry name" value="EP450I"/>
</dbReference>
<proteinExistence type="inferred from homology"/>
<accession>A0A922SL88</accession>
<evidence type="ECO:0000313" key="9">
    <source>
        <dbReference type="Proteomes" id="UP000814243"/>
    </source>
</evidence>
<dbReference type="PANTHER" id="PTHR24291:SF187">
    <property type="entry name" value="CYTOCHROME P450 4AE1-RELATED"/>
    <property type="match status" value="1"/>
</dbReference>
<dbReference type="InterPro" id="IPR036396">
    <property type="entry name" value="Cyt_P450_sf"/>
</dbReference>
<dbReference type="Proteomes" id="UP000814243">
    <property type="component" value="Unassembled WGS sequence"/>
</dbReference>
<comment type="cofactor">
    <cofactor evidence="1">
        <name>heme</name>
        <dbReference type="ChEBI" id="CHEBI:30413"/>
    </cofactor>
</comment>
<dbReference type="SUPFAM" id="SSF48264">
    <property type="entry name" value="Cytochrome P450"/>
    <property type="match status" value="1"/>
</dbReference>
<keyword evidence="6" id="KW-0408">Iron</keyword>
<comment type="caution">
    <text evidence="8">The sequence shown here is derived from an EMBL/GenBank/DDBJ whole genome shotgun (WGS) entry which is preliminary data.</text>
</comment>
<comment type="similarity">
    <text evidence="2">Belongs to the cytochrome P450 family.</text>
</comment>
<evidence type="ECO:0000256" key="5">
    <source>
        <dbReference type="ARBA" id="ARBA00023002"/>
    </source>
</evidence>
<evidence type="ECO:0008006" key="10">
    <source>
        <dbReference type="Google" id="ProtNLM"/>
    </source>
</evidence>
<dbReference type="Gene3D" id="1.10.630.10">
    <property type="entry name" value="Cytochrome P450"/>
    <property type="match status" value="2"/>
</dbReference>
<name>A0A922SL88_SPOEX</name>
<dbReference type="Pfam" id="PF00067">
    <property type="entry name" value="p450"/>
    <property type="match status" value="2"/>
</dbReference>
<evidence type="ECO:0000256" key="2">
    <source>
        <dbReference type="ARBA" id="ARBA00010617"/>
    </source>
</evidence>